<organism evidence="3 4">
    <name type="scientific">Blautia hansenii</name>
    <name type="common">Ruminococcus hansenii</name>
    <dbReference type="NCBI Taxonomy" id="1322"/>
    <lineage>
        <taxon>Bacteria</taxon>
        <taxon>Bacillati</taxon>
        <taxon>Bacillota</taxon>
        <taxon>Clostridia</taxon>
        <taxon>Lachnospirales</taxon>
        <taxon>Lachnospiraceae</taxon>
        <taxon>Blautia</taxon>
    </lineage>
</organism>
<dbReference type="Proteomes" id="UP000822142">
    <property type="component" value="Unassembled WGS sequence"/>
</dbReference>
<dbReference type="InterPro" id="IPR052173">
    <property type="entry name" value="Beta-lactam_resp_regulator"/>
</dbReference>
<feature type="transmembrane region" description="Helical" evidence="1">
    <location>
        <begin position="87"/>
        <end position="109"/>
    </location>
</feature>
<proteinExistence type="predicted"/>
<evidence type="ECO:0000256" key="1">
    <source>
        <dbReference type="SAM" id="Phobius"/>
    </source>
</evidence>
<evidence type="ECO:0000313" key="3">
    <source>
        <dbReference type="EMBL" id="NSJ86432.1"/>
    </source>
</evidence>
<dbReference type="Pfam" id="PF05569">
    <property type="entry name" value="Peptidase_M56"/>
    <property type="match status" value="1"/>
</dbReference>
<dbReference type="RefSeq" id="WP_173749447.1">
    <property type="nucleotide sequence ID" value="NZ_JAAITA010000011.1"/>
</dbReference>
<sequence>MVYFEIGLYMLLQLPFLYLIQKTALKNCSGNKKLRLWKLFIIRAFVPCSIPFTIGITHTLPLSGSTNTTYTGTKEGLYNAAKHRWDFTSVLLGIWIAVALTLLFLYLLLYAKSKQILLQSVPMTEEEIQAFLPVWADWKVPLSYSDQCTSPVVCGIRKPGIVFSRNAKGLSVSDKRLILLHEYMHIKGHDNLWKFLSGLVVCLYWFNPLVWLFYFKFSQELELCCDERVLHFLHTADARKAYANSILHFAVLRNGFPLFESGFAKNETKERIVAIMTYKKHKKFLFSASAALILCGITLFTAPHIKAQESNDVNTPMTVQNNDETSMQAELPEEELSEEYPSDAADAFETADLNIADANLDGLVELAANGSLSEEKTTAVINAFHERNRRICAEYEKAHTTK</sequence>
<feature type="transmembrane region" description="Helical" evidence="1">
    <location>
        <begin position="36"/>
        <end position="56"/>
    </location>
</feature>
<accession>A0ABX2I7J5</accession>
<dbReference type="CDD" id="cd07341">
    <property type="entry name" value="M56_BlaR1_MecR1_like"/>
    <property type="match status" value="1"/>
</dbReference>
<keyword evidence="1" id="KW-1133">Transmembrane helix</keyword>
<dbReference type="EMBL" id="JAAITA010000011">
    <property type="protein sequence ID" value="NSJ86432.1"/>
    <property type="molecule type" value="Genomic_DNA"/>
</dbReference>
<keyword evidence="4" id="KW-1185">Reference proteome</keyword>
<evidence type="ECO:0000313" key="4">
    <source>
        <dbReference type="Proteomes" id="UP000822142"/>
    </source>
</evidence>
<reference evidence="3 4" key="1">
    <citation type="journal article" date="2020" name="Cell Host Microbe">
        <title>Functional and Genomic Variation between Human-Derived Isolates of Lachnospiraceae Reveals Inter- and Intra-Species Diversity.</title>
        <authorList>
            <person name="Sorbara M.T."/>
            <person name="Littmann E.R."/>
            <person name="Fontana E."/>
            <person name="Moody T.U."/>
            <person name="Kohout C.E."/>
            <person name="Gjonbalaj M."/>
            <person name="Eaton V."/>
            <person name="Seok R."/>
            <person name="Leiner I.M."/>
            <person name="Pamer E.G."/>
        </authorList>
    </citation>
    <scope>NUCLEOTIDE SEQUENCE [LARGE SCALE GENOMIC DNA]</scope>
    <source>
        <strain evidence="3 4">MSK.15.26</strain>
    </source>
</reference>
<name>A0ABX2I7J5_BLAHA</name>
<keyword evidence="1" id="KW-0472">Membrane</keyword>
<comment type="caution">
    <text evidence="3">The sequence shown here is derived from an EMBL/GenBank/DDBJ whole genome shotgun (WGS) entry which is preliminary data.</text>
</comment>
<feature type="transmembrane region" description="Helical" evidence="1">
    <location>
        <begin position="192"/>
        <end position="214"/>
    </location>
</feature>
<feature type="domain" description="Peptidase M56" evidence="2">
    <location>
        <begin position="28"/>
        <end position="275"/>
    </location>
</feature>
<evidence type="ECO:0000259" key="2">
    <source>
        <dbReference type="Pfam" id="PF05569"/>
    </source>
</evidence>
<dbReference type="InterPro" id="IPR008756">
    <property type="entry name" value="Peptidase_M56"/>
</dbReference>
<dbReference type="PANTHER" id="PTHR34978:SF3">
    <property type="entry name" value="SLR0241 PROTEIN"/>
    <property type="match status" value="1"/>
</dbReference>
<gene>
    <name evidence="3" type="ORF">G5A70_09680</name>
</gene>
<feature type="transmembrane region" description="Helical" evidence="1">
    <location>
        <begin position="284"/>
        <end position="302"/>
    </location>
</feature>
<keyword evidence="1" id="KW-0812">Transmembrane</keyword>
<protein>
    <submittedName>
        <fullName evidence="3">M56 family metallopeptidase</fullName>
    </submittedName>
</protein>
<dbReference type="PANTHER" id="PTHR34978">
    <property type="entry name" value="POSSIBLE SENSOR-TRANSDUCER PROTEIN BLAR"/>
    <property type="match status" value="1"/>
</dbReference>